<sequence>MEKLKNEKDDSRLISSQEIRNHRAKALRLEFIWVVICLVILFLCKSISNLLFNIVGFLLFLPLIFSAGALLYHLTRDENYWRNIIRNQSKYKAAGFIIKQLAKFFGG</sequence>
<evidence type="ECO:0008006" key="4">
    <source>
        <dbReference type="Google" id="ProtNLM"/>
    </source>
</evidence>
<accession>A0AAW5N5Y2</accession>
<dbReference type="AlphaFoldDB" id="A0AAW5N5Y2"/>
<name>A0AAW5N5Y2_9BACT</name>
<reference evidence="2 3" key="1">
    <citation type="submission" date="2022-08" db="EMBL/GenBank/DDBJ databases">
        <authorList>
            <person name="Zeman M."/>
            <person name="Kubasova T."/>
        </authorList>
    </citation>
    <scope>NUCLEOTIDE SEQUENCE [LARGE SCALE GENOMIC DNA]</scope>
    <source>
        <strain evidence="2 3">ET62</strain>
    </source>
</reference>
<protein>
    <recommendedName>
        <fullName evidence="4">Transmembrane protein</fullName>
    </recommendedName>
</protein>
<evidence type="ECO:0000313" key="2">
    <source>
        <dbReference type="EMBL" id="MCR8873188.1"/>
    </source>
</evidence>
<dbReference type="RefSeq" id="WP_258335462.1">
    <property type="nucleotide sequence ID" value="NZ_JANRHJ010000003.1"/>
</dbReference>
<evidence type="ECO:0000313" key="3">
    <source>
        <dbReference type="Proteomes" id="UP001204579"/>
    </source>
</evidence>
<organism evidence="2 3">
    <name type="scientific">Phocaeicola barnesiae</name>
    <dbReference type="NCBI Taxonomy" id="376804"/>
    <lineage>
        <taxon>Bacteria</taxon>
        <taxon>Pseudomonadati</taxon>
        <taxon>Bacteroidota</taxon>
        <taxon>Bacteroidia</taxon>
        <taxon>Bacteroidales</taxon>
        <taxon>Bacteroidaceae</taxon>
        <taxon>Phocaeicola</taxon>
    </lineage>
</organism>
<comment type="caution">
    <text evidence="2">The sequence shown here is derived from an EMBL/GenBank/DDBJ whole genome shotgun (WGS) entry which is preliminary data.</text>
</comment>
<dbReference type="EMBL" id="JANRHJ010000003">
    <property type="protein sequence ID" value="MCR8873188.1"/>
    <property type="molecule type" value="Genomic_DNA"/>
</dbReference>
<evidence type="ECO:0000256" key="1">
    <source>
        <dbReference type="SAM" id="Phobius"/>
    </source>
</evidence>
<gene>
    <name evidence="2" type="ORF">NW209_03970</name>
</gene>
<keyword evidence="3" id="KW-1185">Reference proteome</keyword>
<feature type="transmembrane region" description="Helical" evidence="1">
    <location>
        <begin position="29"/>
        <end position="48"/>
    </location>
</feature>
<dbReference type="Proteomes" id="UP001204579">
    <property type="component" value="Unassembled WGS sequence"/>
</dbReference>
<keyword evidence="1" id="KW-0812">Transmembrane</keyword>
<keyword evidence="1" id="KW-0472">Membrane</keyword>
<feature type="transmembrane region" description="Helical" evidence="1">
    <location>
        <begin position="54"/>
        <end position="74"/>
    </location>
</feature>
<keyword evidence="1" id="KW-1133">Transmembrane helix</keyword>
<proteinExistence type="predicted"/>